<sequence length="261" mass="29817">MNSETTSGFPRSLKIIAILLLCVFCFTVGRFASVWNERLSEKTQMELIIADSAKFERAMNDVLVTLRYDVNSFLEKSGKIVVRTEEFKPDTYGGNIHRNLMADSLIEESRRPFKSSFSETYNLSHLQNQSSQYLLLGIDPFQIVYDRTLVEELSNESTTEDPLEKSPVQNVYAGKGFYFSDILPDFVTAEQISPHFSATQLDSWFKKVGTVSSYTSSWFFKSKSVVHPEGAYLKFEVENDTDKNTITITVTFSEFSLRTEQ</sequence>
<dbReference type="KEGG" id="plon:Pla110_10310"/>
<gene>
    <name evidence="1" type="ORF">Pla110_10310</name>
</gene>
<dbReference type="Proteomes" id="UP000317178">
    <property type="component" value="Chromosome"/>
</dbReference>
<dbReference type="AlphaFoldDB" id="A0A518CJC1"/>
<reference evidence="1 2" key="1">
    <citation type="submission" date="2019-02" db="EMBL/GenBank/DDBJ databases">
        <title>Deep-cultivation of Planctomycetes and their phenomic and genomic characterization uncovers novel biology.</title>
        <authorList>
            <person name="Wiegand S."/>
            <person name="Jogler M."/>
            <person name="Boedeker C."/>
            <person name="Pinto D."/>
            <person name="Vollmers J."/>
            <person name="Rivas-Marin E."/>
            <person name="Kohn T."/>
            <person name="Peeters S.H."/>
            <person name="Heuer A."/>
            <person name="Rast P."/>
            <person name="Oberbeckmann S."/>
            <person name="Bunk B."/>
            <person name="Jeske O."/>
            <person name="Meyerdierks A."/>
            <person name="Storesund J.E."/>
            <person name="Kallscheuer N."/>
            <person name="Luecker S."/>
            <person name="Lage O.M."/>
            <person name="Pohl T."/>
            <person name="Merkel B.J."/>
            <person name="Hornburger P."/>
            <person name="Mueller R.-W."/>
            <person name="Bruemmer F."/>
            <person name="Labrenz M."/>
            <person name="Spormann A.M."/>
            <person name="Op den Camp H."/>
            <person name="Overmann J."/>
            <person name="Amann R."/>
            <person name="Jetten M.S.M."/>
            <person name="Mascher T."/>
            <person name="Medema M.H."/>
            <person name="Devos D.P."/>
            <person name="Kaster A.-K."/>
            <person name="Ovreas L."/>
            <person name="Rohde M."/>
            <person name="Galperin M.Y."/>
            <person name="Jogler C."/>
        </authorList>
    </citation>
    <scope>NUCLEOTIDE SEQUENCE [LARGE SCALE GENOMIC DNA]</scope>
    <source>
        <strain evidence="1 2">Pla110</strain>
    </source>
</reference>
<organism evidence="1 2">
    <name type="scientific">Polystyrenella longa</name>
    <dbReference type="NCBI Taxonomy" id="2528007"/>
    <lineage>
        <taxon>Bacteria</taxon>
        <taxon>Pseudomonadati</taxon>
        <taxon>Planctomycetota</taxon>
        <taxon>Planctomycetia</taxon>
        <taxon>Planctomycetales</taxon>
        <taxon>Planctomycetaceae</taxon>
        <taxon>Polystyrenella</taxon>
    </lineage>
</organism>
<evidence type="ECO:0000313" key="1">
    <source>
        <dbReference type="EMBL" id="QDU79323.1"/>
    </source>
</evidence>
<dbReference type="RefSeq" id="WP_144993840.1">
    <property type="nucleotide sequence ID" value="NZ_CP036281.1"/>
</dbReference>
<name>A0A518CJC1_9PLAN</name>
<keyword evidence="2" id="KW-1185">Reference proteome</keyword>
<dbReference type="EMBL" id="CP036281">
    <property type="protein sequence ID" value="QDU79323.1"/>
    <property type="molecule type" value="Genomic_DNA"/>
</dbReference>
<proteinExistence type="predicted"/>
<accession>A0A518CJC1</accession>
<protein>
    <submittedName>
        <fullName evidence="1">Uncharacterized protein</fullName>
    </submittedName>
</protein>
<evidence type="ECO:0000313" key="2">
    <source>
        <dbReference type="Proteomes" id="UP000317178"/>
    </source>
</evidence>